<dbReference type="GO" id="GO:0005524">
    <property type="term" value="F:ATP binding"/>
    <property type="evidence" value="ECO:0007669"/>
    <property type="project" value="InterPro"/>
</dbReference>
<evidence type="ECO:0000256" key="5">
    <source>
        <dbReference type="SAM" id="MobiDB-lite"/>
    </source>
</evidence>
<dbReference type="SUPFAM" id="SSF53686">
    <property type="entry name" value="Tryptophan synthase beta subunit-like PLP-dependent enzymes"/>
    <property type="match status" value="1"/>
</dbReference>
<feature type="region of interest" description="Disordered" evidence="5">
    <location>
        <begin position="797"/>
        <end position="1067"/>
    </location>
</feature>
<dbReference type="Pfam" id="PF00069">
    <property type="entry name" value="Pkinase"/>
    <property type="match status" value="1"/>
</dbReference>
<evidence type="ECO:0000256" key="4">
    <source>
        <dbReference type="ARBA" id="ARBA00049406"/>
    </source>
</evidence>
<dbReference type="CDD" id="cd01562">
    <property type="entry name" value="Thr-dehyd"/>
    <property type="match status" value="1"/>
</dbReference>
<feature type="compositionally biased region" description="Basic and acidic residues" evidence="5">
    <location>
        <begin position="881"/>
        <end position="891"/>
    </location>
</feature>
<feature type="compositionally biased region" description="Low complexity" evidence="5">
    <location>
        <begin position="479"/>
        <end position="496"/>
    </location>
</feature>
<dbReference type="Gene3D" id="1.10.510.10">
    <property type="entry name" value="Transferase(Phosphotransferase) domain 1"/>
    <property type="match status" value="1"/>
</dbReference>
<feature type="compositionally biased region" description="Basic and acidic residues" evidence="5">
    <location>
        <begin position="401"/>
        <end position="411"/>
    </location>
</feature>
<dbReference type="GO" id="GO:0003941">
    <property type="term" value="F:L-serine ammonia-lyase activity"/>
    <property type="evidence" value="ECO:0007669"/>
    <property type="project" value="UniProtKB-EC"/>
</dbReference>
<dbReference type="PANTHER" id="PTHR22972">
    <property type="entry name" value="SERINE/THREONINE PROTEIN KINASE"/>
    <property type="match status" value="1"/>
</dbReference>
<dbReference type="PROSITE" id="PS00109">
    <property type="entry name" value="PROTEIN_KINASE_TYR"/>
    <property type="match status" value="1"/>
</dbReference>
<feature type="domain" description="Protein kinase" evidence="6">
    <location>
        <begin position="1168"/>
        <end position="1457"/>
    </location>
</feature>
<dbReference type="GO" id="GO:0030170">
    <property type="term" value="F:pyridoxal phosphate binding"/>
    <property type="evidence" value="ECO:0007669"/>
    <property type="project" value="InterPro"/>
</dbReference>
<name>C3YDM6_BRAFL</name>
<feature type="compositionally biased region" description="Basic residues" evidence="5">
    <location>
        <begin position="176"/>
        <end position="188"/>
    </location>
</feature>
<feature type="region of interest" description="Disordered" evidence="5">
    <location>
        <begin position="166"/>
        <end position="188"/>
    </location>
</feature>
<dbReference type="eggNOG" id="KOG1251">
    <property type="taxonomic scope" value="Eukaryota"/>
</dbReference>
<dbReference type="InterPro" id="IPR000719">
    <property type="entry name" value="Prot_kinase_dom"/>
</dbReference>
<dbReference type="PANTHER" id="PTHR22972:SF8">
    <property type="entry name" value="PROTEIN KINASE DOMAIN-CONTAINING PROTEIN"/>
    <property type="match status" value="1"/>
</dbReference>
<dbReference type="FunFam" id="3.40.50.1100:FF:000095">
    <property type="entry name" value="serine racemase isoform X2"/>
    <property type="match status" value="1"/>
</dbReference>
<feature type="compositionally biased region" description="Pro residues" evidence="5">
    <location>
        <begin position="1011"/>
        <end position="1030"/>
    </location>
</feature>
<feature type="compositionally biased region" description="Basic residues" evidence="5">
    <location>
        <begin position="1107"/>
        <end position="1119"/>
    </location>
</feature>
<feature type="compositionally biased region" description="Low complexity" evidence="5">
    <location>
        <begin position="809"/>
        <end position="832"/>
    </location>
</feature>
<feature type="compositionally biased region" description="Polar residues" evidence="5">
    <location>
        <begin position="797"/>
        <end position="808"/>
    </location>
</feature>
<dbReference type="EMBL" id="GG666504">
    <property type="protein sequence ID" value="EEN61495.1"/>
    <property type="molecule type" value="Genomic_DNA"/>
</dbReference>
<dbReference type="GO" id="GO:0006520">
    <property type="term" value="P:amino acid metabolic process"/>
    <property type="evidence" value="ECO:0007669"/>
    <property type="project" value="InterPro"/>
</dbReference>
<feature type="region of interest" description="Disordered" evidence="5">
    <location>
        <begin position="371"/>
        <end position="411"/>
    </location>
</feature>
<feature type="region of interest" description="Disordered" evidence="5">
    <location>
        <begin position="567"/>
        <end position="759"/>
    </location>
</feature>
<evidence type="ECO:0000256" key="3">
    <source>
        <dbReference type="ARBA" id="ARBA00022898"/>
    </source>
</evidence>
<evidence type="ECO:0000259" key="6">
    <source>
        <dbReference type="PROSITE" id="PS50011"/>
    </source>
</evidence>
<organism>
    <name type="scientific">Branchiostoma floridae</name>
    <name type="common">Florida lancelet</name>
    <name type="synonym">Amphioxus</name>
    <dbReference type="NCBI Taxonomy" id="7739"/>
    <lineage>
        <taxon>Eukaryota</taxon>
        <taxon>Metazoa</taxon>
        <taxon>Chordata</taxon>
        <taxon>Cephalochordata</taxon>
        <taxon>Leptocardii</taxon>
        <taxon>Amphioxiformes</taxon>
        <taxon>Branchiostomatidae</taxon>
        <taxon>Branchiostoma</taxon>
    </lineage>
</organism>
<gene>
    <name evidence="7" type="ORF">BRAFLDRAFT_92906</name>
</gene>
<dbReference type="STRING" id="7739.C3YDM6"/>
<comment type="catalytic activity">
    <reaction evidence="4">
        <text>L-serine = pyruvate + NH4(+)</text>
        <dbReference type="Rhea" id="RHEA:19169"/>
        <dbReference type="ChEBI" id="CHEBI:15361"/>
        <dbReference type="ChEBI" id="CHEBI:28938"/>
        <dbReference type="ChEBI" id="CHEBI:33384"/>
        <dbReference type="EC" id="4.3.1.17"/>
    </reaction>
</comment>
<dbReference type="Pfam" id="PF00291">
    <property type="entry name" value="PALP"/>
    <property type="match status" value="1"/>
</dbReference>
<feature type="region of interest" description="Disordered" evidence="5">
    <location>
        <begin position="207"/>
        <end position="260"/>
    </location>
</feature>
<dbReference type="GO" id="GO:0004672">
    <property type="term" value="F:protein kinase activity"/>
    <property type="evidence" value="ECO:0007669"/>
    <property type="project" value="InterPro"/>
</dbReference>
<dbReference type="Gene3D" id="3.40.50.1100">
    <property type="match status" value="2"/>
</dbReference>
<dbReference type="EC" id="4.3.1.17" evidence="2"/>
<dbReference type="InterPro" id="IPR000634">
    <property type="entry name" value="Ser/Thr_deHydtase_PyrdxlP-BS"/>
</dbReference>
<sequence>MSACDNFVEHAWKPGTCTNCFLSKGLHSHSDSSAQSVELLQQKIRRASAPDVRRTENRKPIFGRARSGSALLARTPQDARNKPKIPLEVKEHKKATIGSFNMEEFKSQGKVKVQIAKREGDKDLGQELGRTQKLLEKFENRNGRDKETDMEEEWQREMEKFMGRISEKSQVAAKSIPRKSALKKEGKKAKVSVQFAPKVVEVIGQDGGLFSFDGSSDDEESEADESEAMDDLDQPDQHTSGVTKVVEKGSKDEITEDDLEEELNDLVKTVTQIQENGKTSKFSQLRADTFSPVPFIKQKLYNTVPLCRSTPTPRAAVAPLFHQSSDTDLLRNVASNVAPVKPFSVQGEVRKARTMSDSSGSDGIYALPYRAPTGNTPPKALPQPHYYHVLDNSQSGEDSERETPAEKAHKDVKVELYQVSLKPQPNFTMPYRVVDLDPPAMVKPYTIIDIATNPPNEYPDPSIVRKGTEPYYHELWNAGSSPSGSERSSPSTSGGTAQVKVDTPSPMNGMSSNKEGEGAKTNAGMPPFPRILKDNVGSPKSPHKVPILIDPMAYDNLVGYKGLLHKCSPPNNLKDGEEGVEGTEIRQPKVSNLHANKKGSNQNEKGESGTVLSTFKPDFERASPEGAAKKKAPPPPPLKGVVPTAPPKEMVSHNYPPSPSRTSHSPSPKRKDRPVAPPTIQEMVSFIPPPQGDGTSNSFLYPTKNSSPKSKTLPIASPSRDGKSSPLSLKSMSPTSPTSPTHEISSKWSPVGEHKSKKSRGFFKKLLGRNKGELSFVDDSNEVAGEDVVLVNQNLFGGVRSSESSDTLDSIASSRKKSGSSSDASSSEPSPGIRRRMQAFQNNGKDTPVQKLLEKPRTPPSQRSIATQIYKKPYHSSGSSSDKDSTLERPLRQTRPSTKKTAAPPPPRPPRDKTPTRQAMRPPTQGGDATPVKVNGSPVDDKRPPRPARPPVFATSPPRRSISADRLRKSSESAGEAEYGNTGFARVDLETPTKPTRPSLPPALSRTPSPSTKPTPFSKPSPSSKPPPSTPGLRSVLKSPQTKRKQLSPSDQSKDSPPRRPVRVVSPTKEKAAFFIDNHGPPHSYVNVELGSVPNGSLSDSDAQSPNHHKPKPKPRPHTPTKEVPDSSYYTQLTAMNKKTLEAVTEKWKRGWWSAVEELKLVKAEDIVLIEAVPDCGAEHSVIYSAKVKTLPGKDISVKVCTDQQGRALFQKEVHILQPLPPHPNIYSPAKLIQTQLPGPSHQSQQAFQQENNQSGNMLDSELAVYTQVPTDTLANYVKESKRLHEKDPEVYEKEVSLLLLQLLKGLEHLKNNNISHYDLRLENILLAVSDKEDSPQLLVSNFSHAKLRSDDSRSSADIERLAPEVVQAIRNASDLQYGKCDEFAAGILIYELLHMSNPFRNPSLTQDGYNTKDLPEIPRKSVYSEVLQNLAHCLLQPKPKDRITSTQAVESLQCLFWGPPPEMLDSVEGSTYQEHVYKWLEVEQGKMVNTIVAKCVGNSGGLSLTDEGGGGGGHWISDGQGLSTVWVLRGTLPCKERAAVHTKTDNRRCDSISSSNNMGTNREVNLETIKEASCTLSGHVIETPIQTCETLDLLAGRRLFFKCENFQRSGSFKFRGAFNAVSRLVSSNPNEPIKRQLHVVGCSSGNYACGLALAAKLHGVTAHVIMPNNCPECKKQTVLSYGANLLQREQKDFIPARKQVEDLTGAVFISSSQHPDVISGQGTMGLELLQQVPDLDAVIMPVGGGGMLAGVSMVIKSVCPEVRVYGAEPEVANQAALSLRTGERSTFSQFPRSIADGLVCGIGEVTWTYIRDNVDDIFTVSEDEIKNAMRLVWERMKLVVEPSGVVGVAAVLCDSFKARAGGCKNVAVILSGGNVDVQKLPEILKM</sequence>
<dbReference type="InterPro" id="IPR051511">
    <property type="entry name" value="MitoQC_Scaffold_Kinases"/>
</dbReference>
<dbReference type="InterPro" id="IPR001926">
    <property type="entry name" value="TrpB-like_PALP"/>
</dbReference>
<feature type="compositionally biased region" description="Polar residues" evidence="5">
    <location>
        <begin position="693"/>
        <end position="710"/>
    </location>
</feature>
<dbReference type="InterPro" id="IPR036052">
    <property type="entry name" value="TrpB-like_PALP_sf"/>
</dbReference>
<reference evidence="7" key="1">
    <citation type="journal article" date="2008" name="Nature">
        <title>The amphioxus genome and the evolution of the chordate karyotype.</title>
        <authorList>
            <consortium name="US DOE Joint Genome Institute (JGI-PGF)"/>
            <person name="Putnam N.H."/>
            <person name="Butts T."/>
            <person name="Ferrier D.E.K."/>
            <person name="Furlong R.F."/>
            <person name="Hellsten U."/>
            <person name="Kawashima T."/>
            <person name="Robinson-Rechavi M."/>
            <person name="Shoguchi E."/>
            <person name="Terry A."/>
            <person name="Yu J.-K."/>
            <person name="Benito-Gutierrez E.L."/>
            <person name="Dubchak I."/>
            <person name="Garcia-Fernandez J."/>
            <person name="Gibson-Brown J.J."/>
            <person name="Grigoriev I.V."/>
            <person name="Horton A.C."/>
            <person name="de Jong P.J."/>
            <person name="Jurka J."/>
            <person name="Kapitonov V.V."/>
            <person name="Kohara Y."/>
            <person name="Kuroki Y."/>
            <person name="Lindquist E."/>
            <person name="Lucas S."/>
            <person name="Osoegawa K."/>
            <person name="Pennacchio L.A."/>
            <person name="Salamov A.A."/>
            <person name="Satou Y."/>
            <person name="Sauka-Spengler T."/>
            <person name="Schmutz J."/>
            <person name="Shin-I T."/>
            <person name="Toyoda A."/>
            <person name="Bronner-Fraser M."/>
            <person name="Fujiyama A."/>
            <person name="Holland L.Z."/>
            <person name="Holland P.W.H."/>
            <person name="Satoh N."/>
            <person name="Rokhsar D.S."/>
        </authorList>
    </citation>
    <scope>NUCLEOTIDE SEQUENCE [LARGE SCALE GENOMIC DNA]</scope>
    <source>
        <strain evidence="7">S238N-H82</strain>
        <tissue evidence="7">Testes</tissue>
    </source>
</reference>
<evidence type="ECO:0000256" key="2">
    <source>
        <dbReference type="ARBA" id="ARBA00012093"/>
    </source>
</evidence>
<feature type="compositionally biased region" description="Polar residues" evidence="5">
    <location>
        <begin position="589"/>
        <end position="603"/>
    </location>
</feature>
<feature type="compositionally biased region" description="Basic and acidic residues" evidence="5">
    <location>
        <begin position="962"/>
        <end position="971"/>
    </location>
</feature>
<comment type="cofactor">
    <cofactor evidence="1">
        <name>pyridoxal 5'-phosphate</name>
        <dbReference type="ChEBI" id="CHEBI:597326"/>
    </cofactor>
</comment>
<evidence type="ECO:0000313" key="7">
    <source>
        <dbReference type="EMBL" id="EEN61495.1"/>
    </source>
</evidence>
<dbReference type="PROSITE" id="PS00165">
    <property type="entry name" value="DEHYDRATASE_SER_THR"/>
    <property type="match status" value="1"/>
</dbReference>
<dbReference type="InterPro" id="IPR011009">
    <property type="entry name" value="Kinase-like_dom_sf"/>
</dbReference>
<protein>
    <recommendedName>
        <fullName evidence="2">L-serine ammonia-lyase</fullName>
        <ecNumber evidence="2">4.3.1.17</ecNumber>
    </recommendedName>
</protein>
<dbReference type="SUPFAM" id="SSF56112">
    <property type="entry name" value="Protein kinase-like (PK-like)"/>
    <property type="match status" value="1"/>
</dbReference>
<dbReference type="PROSITE" id="PS50011">
    <property type="entry name" value="PROTEIN_KINASE_DOM"/>
    <property type="match status" value="1"/>
</dbReference>
<accession>C3YDM6</accession>
<feature type="region of interest" description="Disordered" evidence="5">
    <location>
        <begin position="1086"/>
        <end position="1126"/>
    </location>
</feature>
<feature type="compositionally biased region" description="Low complexity" evidence="5">
    <location>
        <begin position="724"/>
        <end position="741"/>
    </location>
</feature>
<feature type="compositionally biased region" description="Acidic residues" evidence="5">
    <location>
        <begin position="215"/>
        <end position="234"/>
    </location>
</feature>
<feature type="region of interest" description="Disordered" evidence="5">
    <location>
        <begin position="474"/>
        <end position="542"/>
    </location>
</feature>
<proteinExistence type="predicted"/>
<keyword evidence="3" id="KW-0663">Pyridoxal phosphate</keyword>
<dbReference type="InParanoid" id="C3YDM6"/>
<evidence type="ECO:0000256" key="1">
    <source>
        <dbReference type="ARBA" id="ARBA00001933"/>
    </source>
</evidence>
<dbReference type="InterPro" id="IPR008266">
    <property type="entry name" value="Tyr_kinase_AS"/>
</dbReference>
<feature type="compositionally biased region" description="Polar residues" evidence="5">
    <location>
        <begin position="1094"/>
        <end position="1105"/>
    </location>
</feature>